<evidence type="ECO:0008006" key="3">
    <source>
        <dbReference type="Google" id="ProtNLM"/>
    </source>
</evidence>
<name>A0A1F8BC12_9BACT</name>
<protein>
    <recommendedName>
        <fullName evidence="3">HD domain-containing protein</fullName>
    </recommendedName>
</protein>
<sequence>MRDIKLENMQKSESLVKLAELKALPLHQYMDKETLVWIKENNPFKDTSDTLNGYHKVFDHTINERIINYIPKKEWFLSPHADTIHGYRHILRVTIHSLNLGSSFGDEVQAVAGIAAMVHDLRRKDDKGDQEHGKRAAIWFRNHVGEIEQCCGITLSEQYIQDIYYTILYHEIPYEICEKSDNYKKHKTSVDILKAADALDRYRLPKLKWWIQDSLLRSKTSKKLKRFAFNLVATSEDSYLSGLDSISSVLNSLTALCN</sequence>
<dbReference type="EMBL" id="MGHC01000004">
    <property type="protein sequence ID" value="OGM60905.1"/>
    <property type="molecule type" value="Genomic_DNA"/>
</dbReference>
<evidence type="ECO:0000313" key="1">
    <source>
        <dbReference type="EMBL" id="OGM60905.1"/>
    </source>
</evidence>
<dbReference type="AlphaFoldDB" id="A0A1F8BC12"/>
<organism evidence="1 2">
    <name type="scientific">Candidatus Woesebacteria bacterium RIFCSPLOWO2_01_FULL_39_10</name>
    <dbReference type="NCBI Taxonomy" id="1802516"/>
    <lineage>
        <taxon>Bacteria</taxon>
        <taxon>Candidatus Woeseibacteriota</taxon>
    </lineage>
</organism>
<reference evidence="1 2" key="1">
    <citation type="journal article" date="2016" name="Nat. Commun.">
        <title>Thousands of microbial genomes shed light on interconnected biogeochemical processes in an aquifer system.</title>
        <authorList>
            <person name="Anantharaman K."/>
            <person name="Brown C.T."/>
            <person name="Hug L.A."/>
            <person name="Sharon I."/>
            <person name="Castelle C.J."/>
            <person name="Probst A.J."/>
            <person name="Thomas B.C."/>
            <person name="Singh A."/>
            <person name="Wilkins M.J."/>
            <person name="Karaoz U."/>
            <person name="Brodie E.L."/>
            <person name="Williams K.H."/>
            <person name="Hubbard S.S."/>
            <person name="Banfield J.F."/>
        </authorList>
    </citation>
    <scope>NUCLEOTIDE SEQUENCE [LARGE SCALE GENOMIC DNA]</scope>
</reference>
<accession>A0A1F8BC12</accession>
<evidence type="ECO:0000313" key="2">
    <source>
        <dbReference type="Proteomes" id="UP000179018"/>
    </source>
</evidence>
<gene>
    <name evidence="1" type="ORF">A3A75_02335</name>
</gene>
<proteinExistence type="predicted"/>
<dbReference type="Gene3D" id="1.10.3210.10">
    <property type="entry name" value="Hypothetical protein af1432"/>
    <property type="match status" value="1"/>
</dbReference>
<dbReference type="STRING" id="1802516.A3A75_02335"/>
<dbReference type="Proteomes" id="UP000179018">
    <property type="component" value="Unassembled WGS sequence"/>
</dbReference>
<comment type="caution">
    <text evidence="1">The sequence shown here is derived from an EMBL/GenBank/DDBJ whole genome shotgun (WGS) entry which is preliminary data.</text>
</comment>
<dbReference type="SUPFAM" id="SSF109604">
    <property type="entry name" value="HD-domain/PDEase-like"/>
    <property type="match status" value="1"/>
</dbReference>